<gene>
    <name evidence="9" type="ORF">GCM10011514_27290</name>
</gene>
<dbReference type="Pfam" id="PF02518">
    <property type="entry name" value="HATPase_c"/>
    <property type="match status" value="1"/>
</dbReference>
<proteinExistence type="predicted"/>
<dbReference type="PROSITE" id="PS50109">
    <property type="entry name" value="HIS_KIN"/>
    <property type="match status" value="1"/>
</dbReference>
<comment type="catalytic activity">
    <reaction evidence="1">
        <text>ATP + protein L-histidine = ADP + protein N-phospho-L-histidine.</text>
        <dbReference type="EC" id="2.7.13.3"/>
    </reaction>
</comment>
<dbReference type="PANTHER" id="PTHR45453">
    <property type="entry name" value="PHOSPHATE REGULON SENSOR PROTEIN PHOR"/>
    <property type="match status" value="1"/>
</dbReference>
<keyword evidence="6" id="KW-0902">Two-component regulatory system</keyword>
<dbReference type="FunFam" id="3.30.565.10:FF:000006">
    <property type="entry name" value="Sensor histidine kinase WalK"/>
    <property type="match status" value="1"/>
</dbReference>
<comment type="caution">
    <text evidence="9">The sequence shown here is derived from an EMBL/GenBank/DDBJ whole genome shotgun (WGS) entry which is preliminary data.</text>
</comment>
<dbReference type="SUPFAM" id="SSF47384">
    <property type="entry name" value="Homodimeric domain of signal transducing histidine kinase"/>
    <property type="match status" value="1"/>
</dbReference>
<dbReference type="SUPFAM" id="SSF55874">
    <property type="entry name" value="ATPase domain of HSP90 chaperone/DNA topoisomerase II/histidine kinase"/>
    <property type="match status" value="1"/>
</dbReference>
<evidence type="ECO:0000256" key="7">
    <source>
        <dbReference type="SAM" id="Phobius"/>
    </source>
</evidence>
<evidence type="ECO:0000256" key="4">
    <source>
        <dbReference type="ARBA" id="ARBA00022679"/>
    </source>
</evidence>
<dbReference type="Proteomes" id="UP000609064">
    <property type="component" value="Unassembled WGS sequence"/>
</dbReference>
<dbReference type="InterPro" id="IPR050351">
    <property type="entry name" value="BphY/WalK/GraS-like"/>
</dbReference>
<dbReference type="GO" id="GO:0000155">
    <property type="term" value="F:phosphorelay sensor kinase activity"/>
    <property type="evidence" value="ECO:0007669"/>
    <property type="project" value="InterPro"/>
</dbReference>
<dbReference type="SUPFAM" id="SSF48452">
    <property type="entry name" value="TPR-like"/>
    <property type="match status" value="1"/>
</dbReference>
<dbReference type="GO" id="GO:0004721">
    <property type="term" value="F:phosphoprotein phosphatase activity"/>
    <property type="evidence" value="ECO:0007669"/>
    <property type="project" value="TreeGrafter"/>
</dbReference>
<dbReference type="RefSeq" id="WP_188766660.1">
    <property type="nucleotide sequence ID" value="NZ_BMKK01000005.1"/>
</dbReference>
<dbReference type="InterPro" id="IPR005467">
    <property type="entry name" value="His_kinase_dom"/>
</dbReference>
<dbReference type="InterPro" id="IPR036890">
    <property type="entry name" value="HATPase_C_sf"/>
</dbReference>
<dbReference type="InterPro" id="IPR019734">
    <property type="entry name" value="TPR_rpt"/>
</dbReference>
<protein>
    <recommendedName>
        <fullName evidence="2">histidine kinase</fullName>
        <ecNumber evidence="2">2.7.13.3</ecNumber>
    </recommendedName>
</protein>
<dbReference type="InterPro" id="IPR003661">
    <property type="entry name" value="HisK_dim/P_dom"/>
</dbReference>
<keyword evidence="10" id="KW-1185">Reference proteome</keyword>
<accession>A0A916YU95</accession>
<keyword evidence="5" id="KW-0418">Kinase</keyword>
<keyword evidence="4" id="KW-0808">Transferase</keyword>
<evidence type="ECO:0000259" key="8">
    <source>
        <dbReference type="PROSITE" id="PS50109"/>
    </source>
</evidence>
<dbReference type="InterPro" id="IPR011990">
    <property type="entry name" value="TPR-like_helical_dom_sf"/>
</dbReference>
<evidence type="ECO:0000256" key="3">
    <source>
        <dbReference type="ARBA" id="ARBA00022553"/>
    </source>
</evidence>
<dbReference type="InterPro" id="IPR036097">
    <property type="entry name" value="HisK_dim/P_sf"/>
</dbReference>
<dbReference type="GO" id="GO:0016036">
    <property type="term" value="P:cellular response to phosphate starvation"/>
    <property type="evidence" value="ECO:0007669"/>
    <property type="project" value="TreeGrafter"/>
</dbReference>
<evidence type="ECO:0000313" key="10">
    <source>
        <dbReference type="Proteomes" id="UP000609064"/>
    </source>
</evidence>
<dbReference type="Gene3D" id="1.10.287.130">
    <property type="match status" value="1"/>
</dbReference>
<organism evidence="9 10">
    <name type="scientific">Emticicia aquatilis</name>
    <dbReference type="NCBI Taxonomy" id="1537369"/>
    <lineage>
        <taxon>Bacteria</taxon>
        <taxon>Pseudomonadati</taxon>
        <taxon>Bacteroidota</taxon>
        <taxon>Cytophagia</taxon>
        <taxon>Cytophagales</taxon>
        <taxon>Leadbetterellaceae</taxon>
        <taxon>Emticicia</taxon>
    </lineage>
</organism>
<dbReference type="Gene3D" id="1.25.40.10">
    <property type="entry name" value="Tetratricopeptide repeat domain"/>
    <property type="match status" value="2"/>
</dbReference>
<dbReference type="SMART" id="SM00028">
    <property type="entry name" value="TPR"/>
    <property type="match status" value="4"/>
</dbReference>
<dbReference type="PRINTS" id="PR00344">
    <property type="entry name" value="BCTRLSENSOR"/>
</dbReference>
<reference evidence="9" key="1">
    <citation type="journal article" date="2014" name="Int. J. Syst. Evol. Microbiol.">
        <title>Complete genome sequence of Corynebacterium casei LMG S-19264T (=DSM 44701T), isolated from a smear-ripened cheese.</title>
        <authorList>
            <consortium name="US DOE Joint Genome Institute (JGI-PGF)"/>
            <person name="Walter F."/>
            <person name="Albersmeier A."/>
            <person name="Kalinowski J."/>
            <person name="Ruckert C."/>
        </authorList>
    </citation>
    <scope>NUCLEOTIDE SEQUENCE</scope>
    <source>
        <strain evidence="9">CGMCC 1.15958</strain>
    </source>
</reference>
<dbReference type="SMART" id="SM00388">
    <property type="entry name" value="HisKA"/>
    <property type="match status" value="1"/>
</dbReference>
<dbReference type="Pfam" id="PF00512">
    <property type="entry name" value="HisKA"/>
    <property type="match status" value="1"/>
</dbReference>
<dbReference type="InterPro" id="IPR004358">
    <property type="entry name" value="Sig_transdc_His_kin-like_C"/>
</dbReference>
<sequence length="628" mass="71950">MKSKIYFIFLVFLTFQLKAQDKLDSLQKEIPKAKHDSIRLKIYTQIIKSALYSNPPLSKTYAIKFDSTATLLNKPEDIAFGKNYLGMVHYVGNEHLTAINYYLDAIKRFEQLNNQYRVGIALNNIAACYQFREKPLQTIEYYNKALVIFNKLNETTWIGNVSHNIANEYHKLASKEVDKKLKEKYLAEGLKNEQVAIRSFEKNKDTYSIGLSNITFGNLEFVKANFQKAIEYYKNAEKLIPAQDDPESLGMVFQNIGNALYETKKYDESIDYLKKATKIFDEIKSLPSKKITLDILLRDYYEKKDYKNAFETQRDFIELSDSLFNQEKDAAMIDVLKKYESDKKEQENKLLNQQLEQQKQRQLAYLIGLVGLVLFSSIIIYFWYKNRQKGILIESQNQKLSDLNKEKNNLISMVSHDLSTPFLTIKTWNNILKMSLKDNPKALEATEVIQQSSESGITLIKKILDVEKAETNQHELALESFDLTDSVKQVKAEFEEIAKTKNIAIFSVSSPKNIQILSDKHLINRVLENLISNALKYSNPNSKVWITTEELSNRVLLKVKDEGIGISEDDIPKLFTKYGVSTSKPTAGESSTGLGLNIVKRILDEIGGEISCESQLGVGTEFTVSIKK</sequence>
<evidence type="ECO:0000256" key="6">
    <source>
        <dbReference type="ARBA" id="ARBA00023012"/>
    </source>
</evidence>
<evidence type="ECO:0000256" key="5">
    <source>
        <dbReference type="ARBA" id="ARBA00022777"/>
    </source>
</evidence>
<evidence type="ECO:0000256" key="2">
    <source>
        <dbReference type="ARBA" id="ARBA00012438"/>
    </source>
</evidence>
<dbReference type="PANTHER" id="PTHR45453:SF1">
    <property type="entry name" value="PHOSPHATE REGULON SENSOR PROTEIN PHOR"/>
    <property type="match status" value="1"/>
</dbReference>
<dbReference type="EC" id="2.7.13.3" evidence="2"/>
<keyword evidence="7" id="KW-0472">Membrane</keyword>
<evidence type="ECO:0000313" key="9">
    <source>
        <dbReference type="EMBL" id="GGD61776.1"/>
    </source>
</evidence>
<dbReference type="CDD" id="cd00082">
    <property type="entry name" value="HisKA"/>
    <property type="match status" value="1"/>
</dbReference>
<evidence type="ECO:0000256" key="1">
    <source>
        <dbReference type="ARBA" id="ARBA00000085"/>
    </source>
</evidence>
<dbReference type="AlphaFoldDB" id="A0A916YU95"/>
<feature type="transmembrane region" description="Helical" evidence="7">
    <location>
        <begin position="363"/>
        <end position="384"/>
    </location>
</feature>
<keyword evidence="3" id="KW-0597">Phosphoprotein</keyword>
<dbReference type="CDD" id="cd00075">
    <property type="entry name" value="HATPase"/>
    <property type="match status" value="1"/>
</dbReference>
<dbReference type="EMBL" id="BMKK01000005">
    <property type="protein sequence ID" value="GGD61776.1"/>
    <property type="molecule type" value="Genomic_DNA"/>
</dbReference>
<keyword evidence="7" id="KW-0812">Transmembrane</keyword>
<reference evidence="9" key="2">
    <citation type="submission" date="2020-09" db="EMBL/GenBank/DDBJ databases">
        <authorList>
            <person name="Sun Q."/>
            <person name="Zhou Y."/>
        </authorList>
    </citation>
    <scope>NUCLEOTIDE SEQUENCE</scope>
    <source>
        <strain evidence="9">CGMCC 1.15958</strain>
    </source>
</reference>
<dbReference type="Gene3D" id="3.30.565.10">
    <property type="entry name" value="Histidine kinase-like ATPase, C-terminal domain"/>
    <property type="match status" value="1"/>
</dbReference>
<feature type="domain" description="Histidine kinase" evidence="8">
    <location>
        <begin position="413"/>
        <end position="628"/>
    </location>
</feature>
<name>A0A916YU95_9BACT</name>
<dbReference type="GO" id="GO:0005886">
    <property type="term" value="C:plasma membrane"/>
    <property type="evidence" value="ECO:0007669"/>
    <property type="project" value="TreeGrafter"/>
</dbReference>
<dbReference type="SMART" id="SM00387">
    <property type="entry name" value="HATPase_c"/>
    <property type="match status" value="1"/>
</dbReference>
<dbReference type="InterPro" id="IPR003594">
    <property type="entry name" value="HATPase_dom"/>
</dbReference>
<keyword evidence="7" id="KW-1133">Transmembrane helix</keyword>